<keyword evidence="3 5" id="KW-0378">Hydrolase</keyword>
<dbReference type="SUPFAM" id="SSF52743">
    <property type="entry name" value="Subtilisin-like"/>
    <property type="match status" value="1"/>
</dbReference>
<feature type="domain" description="Peptidase S8/S53" evidence="7">
    <location>
        <begin position="182"/>
        <end position="426"/>
    </location>
</feature>
<evidence type="ECO:0000256" key="4">
    <source>
        <dbReference type="ARBA" id="ARBA00022825"/>
    </source>
</evidence>
<evidence type="ECO:0000313" key="8">
    <source>
        <dbReference type="EMBL" id="GGR91122.1"/>
    </source>
</evidence>
<feature type="chain" id="PRO_5046266922" evidence="6">
    <location>
        <begin position="19"/>
        <end position="447"/>
    </location>
</feature>
<accession>A0ABQ2S2S5</accession>
<protein>
    <submittedName>
        <fullName evidence="8">Serine protease</fullName>
    </submittedName>
</protein>
<dbReference type="PANTHER" id="PTHR43806">
    <property type="entry name" value="PEPTIDASE S8"/>
    <property type="match status" value="1"/>
</dbReference>
<evidence type="ECO:0000259" key="7">
    <source>
        <dbReference type="Pfam" id="PF00082"/>
    </source>
</evidence>
<dbReference type="InterPro" id="IPR050131">
    <property type="entry name" value="Peptidase_S8_subtilisin-like"/>
</dbReference>
<evidence type="ECO:0000256" key="5">
    <source>
        <dbReference type="PROSITE-ProRule" id="PRU01240"/>
    </source>
</evidence>
<feature type="active site" description="Charge relay system" evidence="5">
    <location>
        <position position="222"/>
    </location>
</feature>
<dbReference type="InterPro" id="IPR023828">
    <property type="entry name" value="Peptidase_S8_Ser-AS"/>
</dbReference>
<keyword evidence="4 5" id="KW-0720">Serine protease</keyword>
<feature type="signal peptide" evidence="6">
    <location>
        <begin position="1"/>
        <end position="18"/>
    </location>
</feature>
<dbReference type="InterPro" id="IPR000209">
    <property type="entry name" value="Peptidase_S8/S53_dom"/>
</dbReference>
<dbReference type="PROSITE" id="PS51892">
    <property type="entry name" value="SUBTILASE"/>
    <property type="match status" value="1"/>
</dbReference>
<dbReference type="EMBL" id="BMQN01000002">
    <property type="protein sequence ID" value="GGR91122.1"/>
    <property type="molecule type" value="Genomic_DNA"/>
</dbReference>
<dbReference type="Proteomes" id="UP000644548">
    <property type="component" value="Unassembled WGS sequence"/>
</dbReference>
<sequence>MRSILPALTLPLLLAACGGGGSTPGGSTPPPTPPPTTSICPQTTRLAAQTTAVPEAAAWTPGAADWSQPHVPGRILVSSVPGGPKLSTLTAQAQEILPGVAIISAPVGQESTVAATLRAQGVTTQPDFLYQPLAIPNDPGVPGGGHTGVSIGGARYFQTYLTRIKAPEAWEFLQQCGKTPQGALTAILDSKVEATHGDLAGRISQQVSVLDQGAVSDTRSGHGTASAGLVGATTNNNLGVAGVTWSGPLLAVEVLGTGGGSTSALAQGLRASVDRGAQVINMSLGLAGDPGDKILFQALTDVAKTAVLVASAGNTAIDGVYFPASHPDVIAVGAVGSNDTQLACYSARPNATRPRPLDLAAPGGTGSCPDATNAGQLLTLAPGNQYTLSAGTSFSAPLVAGTAALMRAANPGLTATEIRTRLIASSRAINADIRLLDVDSAVRSVLK</sequence>
<dbReference type="PANTHER" id="PTHR43806:SF11">
    <property type="entry name" value="CEREVISIN-RELATED"/>
    <property type="match status" value="1"/>
</dbReference>
<dbReference type="InterPro" id="IPR015500">
    <property type="entry name" value="Peptidase_S8_subtilisin-rel"/>
</dbReference>
<evidence type="ECO:0000313" key="9">
    <source>
        <dbReference type="Proteomes" id="UP000644548"/>
    </source>
</evidence>
<evidence type="ECO:0000256" key="2">
    <source>
        <dbReference type="ARBA" id="ARBA00022670"/>
    </source>
</evidence>
<dbReference type="Pfam" id="PF00082">
    <property type="entry name" value="Peptidase_S8"/>
    <property type="match status" value="1"/>
</dbReference>
<name>A0ABQ2S2S5_9DEIO</name>
<dbReference type="GO" id="GO:0006508">
    <property type="term" value="P:proteolysis"/>
    <property type="evidence" value="ECO:0007669"/>
    <property type="project" value="UniProtKB-KW"/>
</dbReference>
<comment type="similarity">
    <text evidence="1 5">Belongs to the peptidase S8 family.</text>
</comment>
<evidence type="ECO:0000256" key="6">
    <source>
        <dbReference type="SAM" id="SignalP"/>
    </source>
</evidence>
<feature type="active site" description="Charge relay system" evidence="5">
    <location>
        <position position="189"/>
    </location>
</feature>
<dbReference type="PROSITE" id="PS51257">
    <property type="entry name" value="PROKAR_LIPOPROTEIN"/>
    <property type="match status" value="1"/>
</dbReference>
<keyword evidence="9" id="KW-1185">Reference proteome</keyword>
<proteinExistence type="inferred from homology"/>
<reference evidence="9" key="1">
    <citation type="journal article" date="2019" name="Int. J. Syst. Evol. Microbiol.">
        <title>The Global Catalogue of Microorganisms (GCM) 10K type strain sequencing project: providing services to taxonomists for standard genome sequencing and annotation.</title>
        <authorList>
            <consortium name="The Broad Institute Genomics Platform"/>
            <consortium name="The Broad Institute Genome Sequencing Center for Infectious Disease"/>
            <person name="Wu L."/>
            <person name="Ma J."/>
        </authorList>
    </citation>
    <scope>NUCLEOTIDE SEQUENCE [LARGE SCALE GENOMIC DNA]</scope>
    <source>
        <strain evidence="9">JCM 31405</strain>
    </source>
</reference>
<evidence type="ECO:0000256" key="3">
    <source>
        <dbReference type="ARBA" id="ARBA00022801"/>
    </source>
</evidence>
<dbReference type="PROSITE" id="PS00138">
    <property type="entry name" value="SUBTILASE_SER"/>
    <property type="match status" value="1"/>
</dbReference>
<comment type="caution">
    <text evidence="8">The sequence shown here is derived from an EMBL/GenBank/DDBJ whole genome shotgun (WGS) entry which is preliminary data.</text>
</comment>
<dbReference type="GO" id="GO:0008233">
    <property type="term" value="F:peptidase activity"/>
    <property type="evidence" value="ECO:0007669"/>
    <property type="project" value="UniProtKB-KW"/>
</dbReference>
<dbReference type="InterPro" id="IPR036852">
    <property type="entry name" value="Peptidase_S8/S53_dom_sf"/>
</dbReference>
<dbReference type="PRINTS" id="PR00723">
    <property type="entry name" value="SUBTILISIN"/>
</dbReference>
<dbReference type="RefSeq" id="WP_189072768.1">
    <property type="nucleotide sequence ID" value="NZ_BMQN01000002.1"/>
</dbReference>
<feature type="active site" description="Charge relay system" evidence="5">
    <location>
        <position position="393"/>
    </location>
</feature>
<keyword evidence="6" id="KW-0732">Signal</keyword>
<organism evidence="8 9">
    <name type="scientific">Deinococcus sedimenti</name>
    <dbReference type="NCBI Taxonomy" id="1867090"/>
    <lineage>
        <taxon>Bacteria</taxon>
        <taxon>Thermotogati</taxon>
        <taxon>Deinococcota</taxon>
        <taxon>Deinococci</taxon>
        <taxon>Deinococcales</taxon>
        <taxon>Deinococcaceae</taxon>
        <taxon>Deinococcus</taxon>
    </lineage>
</organism>
<keyword evidence="2 5" id="KW-0645">Protease</keyword>
<evidence type="ECO:0000256" key="1">
    <source>
        <dbReference type="ARBA" id="ARBA00011073"/>
    </source>
</evidence>
<dbReference type="Gene3D" id="3.40.50.200">
    <property type="entry name" value="Peptidase S8/S53 domain"/>
    <property type="match status" value="1"/>
</dbReference>
<gene>
    <name evidence="8" type="ORF">GCM10008960_17740</name>
</gene>